<dbReference type="InterPro" id="IPR018743">
    <property type="entry name" value="DUF2292"/>
</dbReference>
<dbReference type="AlphaFoldDB" id="A0A2A7MI54"/>
<reference evidence="1" key="2">
    <citation type="submission" date="2022-10" db="EMBL/GenBank/DDBJ databases">
        <authorList>
            <person name="Aires J."/>
            <person name="Mesa V."/>
        </authorList>
    </citation>
    <scope>NUCLEOTIDE SEQUENCE</scope>
    <source>
        <strain evidence="1">Clostridium neonatale JD116</strain>
    </source>
</reference>
<evidence type="ECO:0000313" key="1">
    <source>
        <dbReference type="EMBL" id="CAI3658514.1"/>
    </source>
</evidence>
<dbReference type="Proteomes" id="UP000220840">
    <property type="component" value="Unassembled WGS sequence"/>
</dbReference>
<name>A0A2A7MI54_9CLOT</name>
<gene>
    <name evidence="1" type="ORF">CNEO2_580020</name>
    <name evidence="2" type="ORF">CQ394_06505</name>
</gene>
<protein>
    <submittedName>
        <fullName evidence="2">DUF2292 domain-containing protein</fullName>
    </submittedName>
</protein>
<proteinExistence type="predicted"/>
<dbReference type="STRING" id="137838.GCA_001458595_02769"/>
<dbReference type="Proteomes" id="UP001189143">
    <property type="component" value="Unassembled WGS sequence"/>
</dbReference>
<sequence>MVNNEIKVLKNERILKTDEITLIQDLISNLKYGFLTLKIQDGVLIQIDKNEKIRFR</sequence>
<accession>A0A2A7MI54</accession>
<dbReference type="EMBL" id="PDCJ01000001">
    <property type="protein sequence ID" value="PEG31356.1"/>
    <property type="molecule type" value="Genomic_DNA"/>
</dbReference>
<dbReference type="EMBL" id="CAMTCP010000257">
    <property type="protein sequence ID" value="CAI3658514.1"/>
    <property type="molecule type" value="Genomic_DNA"/>
</dbReference>
<organism evidence="2 3">
    <name type="scientific">Clostridium neonatale</name>
    <dbReference type="NCBI Taxonomy" id="137838"/>
    <lineage>
        <taxon>Bacteria</taxon>
        <taxon>Bacillati</taxon>
        <taxon>Bacillota</taxon>
        <taxon>Clostridia</taxon>
        <taxon>Eubacteriales</taxon>
        <taxon>Clostridiaceae</taxon>
        <taxon>Clostridium</taxon>
    </lineage>
</organism>
<reference evidence="2 3" key="1">
    <citation type="submission" date="2017-10" db="EMBL/GenBank/DDBJ databases">
        <title>Effective Description of Clostridium neonatale sp. nov. linked to necrotizing enterocolitis in neonates and a clarification of species assignable to the genus Clostridium (Prazmowski 1880) emend. Lawson and Rainey 2016.</title>
        <authorList>
            <person name="Bernard K."/>
            <person name="Burdz T."/>
            <person name="Wiebe D."/>
            <person name="Balcewich B."/>
            <person name="Alfa M."/>
            <person name="Bernier A.-M."/>
        </authorList>
    </citation>
    <scope>NUCLEOTIDE SEQUENCE [LARGE SCALE GENOMIC DNA]</scope>
    <source>
        <strain evidence="2 3">LCDC99A005</strain>
    </source>
</reference>
<dbReference type="OrthoDB" id="1684946at2"/>
<evidence type="ECO:0000313" key="3">
    <source>
        <dbReference type="Proteomes" id="UP000220840"/>
    </source>
</evidence>
<keyword evidence="3" id="KW-1185">Reference proteome</keyword>
<evidence type="ECO:0000313" key="2">
    <source>
        <dbReference type="EMBL" id="PEG31356.1"/>
    </source>
</evidence>
<dbReference type="Pfam" id="PF10055">
    <property type="entry name" value="DUF2292"/>
    <property type="match status" value="1"/>
</dbReference>
<dbReference type="RefSeq" id="WP_083498795.1">
    <property type="nucleotide sequence ID" value="NZ_CAMRXB010000107.1"/>
</dbReference>
<comment type="caution">
    <text evidence="2">The sequence shown here is derived from an EMBL/GenBank/DDBJ whole genome shotgun (WGS) entry which is preliminary data.</text>
</comment>